<proteinExistence type="predicted"/>
<evidence type="ECO:0000256" key="1">
    <source>
        <dbReference type="SAM" id="MobiDB-lite"/>
    </source>
</evidence>
<gene>
    <name evidence="2" type="ORF">BaRGS_00027846</name>
</gene>
<dbReference type="AlphaFoldDB" id="A0ABD0K0P5"/>
<keyword evidence="3" id="KW-1185">Reference proteome</keyword>
<accession>A0ABD0K0P5</accession>
<feature type="compositionally biased region" description="Basic and acidic residues" evidence="1">
    <location>
        <begin position="1"/>
        <end position="19"/>
    </location>
</feature>
<sequence length="72" mass="7794">TERRERLPQTPREERHIADLGDGAEPSQVSTTLRKRVNEGASVDDSVGTSLTSSFDLEADLSSGSGYRESSV</sequence>
<feature type="non-terminal residue" evidence="2">
    <location>
        <position position="1"/>
    </location>
</feature>
<reference evidence="2 3" key="1">
    <citation type="journal article" date="2023" name="Sci. Data">
        <title>Genome assembly of the Korean intertidal mud-creeper Batillaria attramentaria.</title>
        <authorList>
            <person name="Patra A.K."/>
            <person name="Ho P.T."/>
            <person name="Jun S."/>
            <person name="Lee S.J."/>
            <person name="Kim Y."/>
            <person name="Won Y.J."/>
        </authorList>
    </citation>
    <scope>NUCLEOTIDE SEQUENCE [LARGE SCALE GENOMIC DNA]</scope>
    <source>
        <strain evidence="2">Wonlab-2016</strain>
    </source>
</reference>
<comment type="caution">
    <text evidence="2">The sequence shown here is derived from an EMBL/GenBank/DDBJ whole genome shotgun (WGS) entry which is preliminary data.</text>
</comment>
<dbReference type="EMBL" id="JACVVK020000271">
    <property type="protein sequence ID" value="KAK7480935.1"/>
    <property type="molecule type" value="Genomic_DNA"/>
</dbReference>
<protein>
    <submittedName>
        <fullName evidence="2">Uncharacterized protein</fullName>
    </submittedName>
</protein>
<evidence type="ECO:0000313" key="3">
    <source>
        <dbReference type="Proteomes" id="UP001519460"/>
    </source>
</evidence>
<evidence type="ECO:0000313" key="2">
    <source>
        <dbReference type="EMBL" id="KAK7480935.1"/>
    </source>
</evidence>
<name>A0ABD0K0P5_9CAEN</name>
<organism evidence="2 3">
    <name type="scientific">Batillaria attramentaria</name>
    <dbReference type="NCBI Taxonomy" id="370345"/>
    <lineage>
        <taxon>Eukaryota</taxon>
        <taxon>Metazoa</taxon>
        <taxon>Spiralia</taxon>
        <taxon>Lophotrochozoa</taxon>
        <taxon>Mollusca</taxon>
        <taxon>Gastropoda</taxon>
        <taxon>Caenogastropoda</taxon>
        <taxon>Sorbeoconcha</taxon>
        <taxon>Cerithioidea</taxon>
        <taxon>Batillariidae</taxon>
        <taxon>Batillaria</taxon>
    </lineage>
</organism>
<feature type="region of interest" description="Disordered" evidence="1">
    <location>
        <begin position="1"/>
        <end position="30"/>
    </location>
</feature>
<dbReference type="Proteomes" id="UP001519460">
    <property type="component" value="Unassembled WGS sequence"/>
</dbReference>